<protein>
    <submittedName>
        <fullName evidence="1">Uncharacterized protein</fullName>
    </submittedName>
</protein>
<organism evidence="1 2">
    <name type="scientific">Pseudomonas mosselii</name>
    <dbReference type="NCBI Taxonomy" id="78327"/>
    <lineage>
        <taxon>Bacteria</taxon>
        <taxon>Pseudomonadati</taxon>
        <taxon>Pseudomonadota</taxon>
        <taxon>Gammaproteobacteria</taxon>
        <taxon>Pseudomonadales</taxon>
        <taxon>Pseudomonadaceae</taxon>
        <taxon>Pseudomonas</taxon>
    </lineage>
</organism>
<keyword evidence="2" id="KW-1185">Reference proteome</keyword>
<evidence type="ECO:0000313" key="1">
    <source>
        <dbReference type="EMBL" id="QZP25160.1"/>
    </source>
</evidence>
<dbReference type="Proteomes" id="UP000825591">
    <property type="component" value="Chromosome"/>
</dbReference>
<evidence type="ECO:0000313" key="2">
    <source>
        <dbReference type="Proteomes" id="UP000825591"/>
    </source>
</evidence>
<proteinExistence type="predicted"/>
<dbReference type="EMBL" id="CP081966">
    <property type="protein sequence ID" value="QZP25160.1"/>
    <property type="molecule type" value="Genomic_DNA"/>
</dbReference>
<dbReference type="RefSeq" id="WP_186597753.1">
    <property type="nucleotide sequence ID" value="NZ_BQIL01000014.1"/>
</dbReference>
<sequence length="179" mass="20381">MKIVKFFAEIIGLKKFEAWRAGWQDPESIDIFSYVEDVVSPEDSLIFCKWLFPDFVVFEDSVILAMKFDEAAFHTWLQHFSGDKAGVEKMLNHTHLYDVFSGCGSSVDEVVFEQLSNVLAMSWRMVLKAQFPDRRFHVEAINSDQEYGPVVTFHEMRGCGKGDRSIFPTLIPAPGSEGS</sequence>
<name>A0ABX9AZ80_9PSED</name>
<reference evidence="1 2" key="1">
    <citation type="submission" date="2021-08" db="EMBL/GenBank/DDBJ databases">
        <title>Bactericidal Effect of Pseudomonas oryziphila sp. nov., a novel Pseudomonas Species Against Xanthomonas oryzae Reduces Disease Severity of Bacterial Leaf Streak of Rice.</title>
        <authorList>
            <person name="Yang R."/>
            <person name="Li S."/>
            <person name="Li Y."/>
            <person name="Yan Y."/>
            <person name="Fang Y."/>
            <person name="Zou L."/>
            <person name="Chen G."/>
        </authorList>
    </citation>
    <scope>NUCLEOTIDE SEQUENCE [LARGE SCALE GENOMIC DNA]</scope>
    <source>
        <strain evidence="1 2">DSM 17497</strain>
    </source>
</reference>
<accession>A0ABX9AZ80</accession>
<gene>
    <name evidence="1" type="ORF">K5H97_20350</name>
</gene>